<organism evidence="2 3">
    <name type="scientific">Acrodontium crateriforme</name>
    <dbReference type="NCBI Taxonomy" id="150365"/>
    <lineage>
        <taxon>Eukaryota</taxon>
        <taxon>Fungi</taxon>
        <taxon>Dikarya</taxon>
        <taxon>Ascomycota</taxon>
        <taxon>Pezizomycotina</taxon>
        <taxon>Dothideomycetes</taxon>
        <taxon>Dothideomycetidae</taxon>
        <taxon>Mycosphaerellales</taxon>
        <taxon>Teratosphaeriaceae</taxon>
        <taxon>Acrodontium</taxon>
    </lineage>
</organism>
<dbReference type="Pfam" id="PF00646">
    <property type="entry name" value="F-box"/>
    <property type="match status" value="1"/>
</dbReference>
<protein>
    <recommendedName>
        <fullName evidence="1">F-box domain-containing protein</fullName>
    </recommendedName>
</protein>
<dbReference type="InterPro" id="IPR001810">
    <property type="entry name" value="F-box_dom"/>
</dbReference>
<evidence type="ECO:0000313" key="3">
    <source>
        <dbReference type="Proteomes" id="UP001303373"/>
    </source>
</evidence>
<sequence>MMQPEHGAIDEYTYRDLRIVDYTLDDAQLATRCPLDNGRHQHQPRHSAGRVDLLSLELIAEILLELDLPTVTAFRSVNRRAMQLVDSIHEYRKLWEHCPNILRAIISIDARHFTCRTLYKTLSATRCDTCDRFGAYLYLITCRRVCYFCFTRNTDYFPISIGIATKLTTLSKREVRKLPHVVSLPGLYTAGEKASRSRTILFDRQAIFAKASQTHTLTQRDMTTREPRRYMSIISAPYLEASGQLAKWGLFCVGCTESKGNEKNFRNMFTEDGIVEHINRNGFVLTHSNRHQKPS</sequence>
<dbReference type="AlphaFoldDB" id="A0AAQ3M3R4"/>
<dbReference type="EMBL" id="CP138580">
    <property type="protein sequence ID" value="WPG97946.1"/>
    <property type="molecule type" value="Genomic_DNA"/>
</dbReference>
<name>A0AAQ3M3R4_9PEZI</name>
<reference evidence="2 3" key="1">
    <citation type="submission" date="2023-11" db="EMBL/GenBank/DDBJ databases">
        <title>An acidophilic fungus is an integral part of prey digestion in a carnivorous sundew plant.</title>
        <authorList>
            <person name="Tsai I.J."/>
        </authorList>
    </citation>
    <scope>NUCLEOTIDE SEQUENCE [LARGE SCALE GENOMIC DNA]</scope>
    <source>
        <strain evidence="2">169a</strain>
    </source>
</reference>
<dbReference type="Proteomes" id="UP001303373">
    <property type="component" value="Chromosome 1"/>
</dbReference>
<accession>A0AAQ3M3R4</accession>
<proteinExistence type="predicted"/>
<gene>
    <name evidence="2" type="ORF">R9X50_00072900</name>
</gene>
<evidence type="ECO:0000313" key="2">
    <source>
        <dbReference type="EMBL" id="WPG97946.1"/>
    </source>
</evidence>
<evidence type="ECO:0000259" key="1">
    <source>
        <dbReference type="Pfam" id="PF00646"/>
    </source>
</evidence>
<keyword evidence="3" id="KW-1185">Reference proteome</keyword>
<feature type="domain" description="F-box" evidence="1">
    <location>
        <begin position="53"/>
        <end position="92"/>
    </location>
</feature>